<name>A0ABM1JJF2_GEKJA</name>
<dbReference type="RefSeq" id="XP_015261589.1">
    <property type="nucleotide sequence ID" value="XM_015406103.1"/>
</dbReference>
<feature type="transmembrane region" description="Helical" evidence="5">
    <location>
        <begin position="79"/>
        <end position="99"/>
    </location>
</feature>
<evidence type="ECO:0000313" key="7">
    <source>
        <dbReference type="Proteomes" id="UP000694871"/>
    </source>
</evidence>
<feature type="domain" description="Amino acid transporter transmembrane" evidence="6">
    <location>
        <begin position="30"/>
        <end position="408"/>
    </location>
</feature>
<feature type="transmembrane region" description="Helical" evidence="5">
    <location>
        <begin position="352"/>
        <end position="376"/>
    </location>
</feature>
<dbReference type="GeneID" id="107106020"/>
<gene>
    <name evidence="8" type="primary">SLC38A8</name>
</gene>
<protein>
    <submittedName>
        <fullName evidence="8">Sodium-coupled neutral amino acid transporter 8</fullName>
    </submittedName>
</protein>
<keyword evidence="3 5" id="KW-1133">Transmembrane helix</keyword>
<dbReference type="Proteomes" id="UP000694871">
    <property type="component" value="Unplaced"/>
</dbReference>
<sequence>MEELARESISLLAKPTLESDSPNLSSAGNKAGGITPAVLVELVSLIFLISGLVILGYAASISMQTTYQGVVREICGPAIGKLCEACFILNLFMISVAFLRVMGDQLEKLCDSFYPNETLSGGTSHQHWFTDNRFTLSVLCILVIFPLSVPREIGFQKYTSILGTLAACYLMLVIIIKYYIRTDHNVQYEHRRSSGVSSWASVFSVVPTICFGFQCHEACIAIYSSMKNKKLSHWVLVSVVSMLFCLLIYSLTGLYGYLTFGADVAADILMSYPGTDVVVIIARLLFGVSIITIYPIVLLLGRSVLQDICFGTKHCSILTMEPYEKWLRILLTTMWVMVTLIIALFVPDISDIISVIGGISAFFIFIFPGLCLVCTMETETVMPRTKSFLIAWGIITVLCGAFIFGQSTTIAIMELMHKL</sequence>
<feature type="transmembrane region" description="Helical" evidence="5">
    <location>
        <begin position="200"/>
        <end position="223"/>
    </location>
</feature>
<dbReference type="PANTHER" id="PTHR22950">
    <property type="entry name" value="AMINO ACID TRANSPORTER"/>
    <property type="match status" value="1"/>
</dbReference>
<proteinExistence type="predicted"/>
<keyword evidence="2 5" id="KW-0812">Transmembrane</keyword>
<evidence type="ECO:0000256" key="3">
    <source>
        <dbReference type="ARBA" id="ARBA00022989"/>
    </source>
</evidence>
<dbReference type="Pfam" id="PF01490">
    <property type="entry name" value="Aa_trans"/>
    <property type="match status" value="1"/>
</dbReference>
<feature type="transmembrane region" description="Helical" evidence="5">
    <location>
        <begin position="235"/>
        <end position="258"/>
    </location>
</feature>
<reference evidence="8" key="1">
    <citation type="submission" date="2025-08" db="UniProtKB">
        <authorList>
            <consortium name="RefSeq"/>
        </authorList>
    </citation>
    <scope>IDENTIFICATION</scope>
</reference>
<feature type="transmembrane region" description="Helical" evidence="5">
    <location>
        <begin position="326"/>
        <end position="346"/>
    </location>
</feature>
<evidence type="ECO:0000256" key="1">
    <source>
        <dbReference type="ARBA" id="ARBA00004141"/>
    </source>
</evidence>
<feature type="transmembrane region" description="Helical" evidence="5">
    <location>
        <begin position="34"/>
        <end position="58"/>
    </location>
</feature>
<evidence type="ECO:0000259" key="6">
    <source>
        <dbReference type="Pfam" id="PF01490"/>
    </source>
</evidence>
<keyword evidence="4 5" id="KW-0472">Membrane</keyword>
<accession>A0ABM1JJF2</accession>
<feature type="transmembrane region" description="Helical" evidence="5">
    <location>
        <begin position="278"/>
        <end position="305"/>
    </location>
</feature>
<dbReference type="PANTHER" id="PTHR22950:SF226">
    <property type="entry name" value="SODIUM-COUPLED NEUTRAL AMINO ACID TRANSPORTER 8-RELATED"/>
    <property type="match status" value="1"/>
</dbReference>
<dbReference type="InterPro" id="IPR013057">
    <property type="entry name" value="AA_transpt_TM"/>
</dbReference>
<feature type="transmembrane region" description="Helical" evidence="5">
    <location>
        <begin position="161"/>
        <end position="180"/>
    </location>
</feature>
<feature type="transmembrane region" description="Helical" evidence="5">
    <location>
        <begin position="133"/>
        <end position="149"/>
    </location>
</feature>
<feature type="transmembrane region" description="Helical" evidence="5">
    <location>
        <begin position="388"/>
        <end position="413"/>
    </location>
</feature>
<evidence type="ECO:0000256" key="2">
    <source>
        <dbReference type="ARBA" id="ARBA00022692"/>
    </source>
</evidence>
<comment type="subcellular location">
    <subcellularLocation>
        <location evidence="1">Membrane</location>
        <topology evidence="1">Multi-pass membrane protein</topology>
    </subcellularLocation>
</comment>
<evidence type="ECO:0000313" key="8">
    <source>
        <dbReference type="RefSeq" id="XP_015261589.1"/>
    </source>
</evidence>
<keyword evidence="7" id="KW-1185">Reference proteome</keyword>
<organism evidence="7 8">
    <name type="scientific">Gekko japonicus</name>
    <name type="common">Schlegel's Japanese gecko</name>
    <dbReference type="NCBI Taxonomy" id="146911"/>
    <lineage>
        <taxon>Eukaryota</taxon>
        <taxon>Metazoa</taxon>
        <taxon>Chordata</taxon>
        <taxon>Craniata</taxon>
        <taxon>Vertebrata</taxon>
        <taxon>Euteleostomi</taxon>
        <taxon>Lepidosauria</taxon>
        <taxon>Squamata</taxon>
        <taxon>Bifurcata</taxon>
        <taxon>Gekkota</taxon>
        <taxon>Gekkonidae</taxon>
        <taxon>Gekkoninae</taxon>
        <taxon>Gekko</taxon>
    </lineage>
</organism>
<evidence type="ECO:0000256" key="4">
    <source>
        <dbReference type="ARBA" id="ARBA00023136"/>
    </source>
</evidence>
<evidence type="ECO:0000256" key="5">
    <source>
        <dbReference type="SAM" id="Phobius"/>
    </source>
</evidence>